<evidence type="ECO:0000313" key="8">
    <source>
        <dbReference type="EMBL" id="MBL1093076.1"/>
    </source>
</evidence>
<name>A0ABS1MZ72_9ACTN</name>
<dbReference type="SUPFAM" id="SSF53067">
    <property type="entry name" value="Actin-like ATPase domain"/>
    <property type="match status" value="2"/>
</dbReference>
<comment type="similarity">
    <text evidence="1">Belongs to the FGGY kinase family.</text>
</comment>
<dbReference type="Proteomes" id="UP000629371">
    <property type="component" value="Unassembled WGS sequence"/>
</dbReference>
<feature type="domain" description="Carbohydrate kinase FGGY C-terminal" evidence="7">
    <location>
        <begin position="274"/>
        <end position="453"/>
    </location>
</feature>
<keyword evidence="2" id="KW-0859">Xylose metabolism</keyword>
<sequence>MEAPLSDPHHPGHAPATAPDPDGVWLGLDLGTQSARCAAVDGTGGVLATAARPLAGRRDGNRHEQDPEEWWQALAAACREALTGLDPRRIRGLAIDGTSGTILLADAHGTPLTPGLMYDDGRAADRATAVNTAGAAVWQELGYRSMQPSWALPKLVALLADGPEPPPGARLLHQVDLITWRLAGHQVAGDASHALKTGYHLVEERWPDEVMRQLGVPLGLLPEVVRPGTVLGTVCAPAAAATGIPEGTPLVAGMTDGCAAQIGAGALAPGAWNSVLGTTLVLKGTSPHLVRDPAGVVYCHRGPDDTWLPGGASSSGAGVLTRHFPGEDLDALTTRAAALDPDAADAVAYPLVSTGGERFPFRAPDAEPFLLGRPATRAEEFHAHLLGVACLERLCFDYLDHLGAPVDGPLTLTGGGARNAYWCQLRADVLGRPVRLPEQAEGAVGMAVLAATADGTRLADAAAAMVRIDREIRPDPLRTARHLTVYLRFVDELTRRGWLGRTVADHARRRAAP</sequence>
<dbReference type="Pfam" id="PF02782">
    <property type="entry name" value="FGGY_C"/>
    <property type="match status" value="1"/>
</dbReference>
<keyword evidence="2" id="KW-0119">Carbohydrate metabolism</keyword>
<evidence type="ECO:0000256" key="2">
    <source>
        <dbReference type="ARBA" id="ARBA00022629"/>
    </source>
</evidence>
<keyword evidence="3" id="KW-0808">Transferase</keyword>
<dbReference type="InterPro" id="IPR018485">
    <property type="entry name" value="FGGY_C"/>
</dbReference>
<dbReference type="PIRSF" id="PIRSF000538">
    <property type="entry name" value="GlpK"/>
    <property type="match status" value="1"/>
</dbReference>
<dbReference type="EMBL" id="JAERRI010000017">
    <property type="protein sequence ID" value="MBL1093076.1"/>
    <property type="molecule type" value="Genomic_DNA"/>
</dbReference>
<comment type="caution">
    <text evidence="8">The sequence shown here is derived from an EMBL/GenBank/DDBJ whole genome shotgun (WGS) entry which is preliminary data.</text>
</comment>
<accession>A0ABS1MZ72</accession>
<evidence type="ECO:0000256" key="5">
    <source>
        <dbReference type="SAM" id="MobiDB-lite"/>
    </source>
</evidence>
<protein>
    <submittedName>
        <fullName evidence="8">Carbohydrate kinase</fullName>
    </submittedName>
</protein>
<organism evidence="8 9">
    <name type="scientific">Streptomyces siderophoricus</name>
    <dbReference type="NCBI Taxonomy" id="2802281"/>
    <lineage>
        <taxon>Bacteria</taxon>
        <taxon>Bacillati</taxon>
        <taxon>Actinomycetota</taxon>
        <taxon>Actinomycetes</taxon>
        <taxon>Kitasatosporales</taxon>
        <taxon>Streptomycetaceae</taxon>
        <taxon>Streptomyces</taxon>
    </lineage>
</organism>
<dbReference type="CDD" id="cd07783">
    <property type="entry name" value="ASKHA_NBD_FGGY_SePSK_AtXK1-like"/>
    <property type="match status" value="1"/>
</dbReference>
<evidence type="ECO:0000256" key="3">
    <source>
        <dbReference type="ARBA" id="ARBA00022679"/>
    </source>
</evidence>
<feature type="domain" description="Carbohydrate kinase FGGY N-terminal" evidence="6">
    <location>
        <begin position="24"/>
        <end position="263"/>
    </location>
</feature>
<evidence type="ECO:0000256" key="4">
    <source>
        <dbReference type="ARBA" id="ARBA00022777"/>
    </source>
</evidence>
<evidence type="ECO:0000313" key="9">
    <source>
        <dbReference type="Proteomes" id="UP000629371"/>
    </source>
</evidence>
<dbReference type="PANTHER" id="PTHR43095">
    <property type="entry name" value="SUGAR KINASE"/>
    <property type="match status" value="1"/>
</dbReference>
<keyword evidence="9" id="KW-1185">Reference proteome</keyword>
<gene>
    <name evidence="8" type="ORF">JK360_27560</name>
</gene>
<evidence type="ECO:0000256" key="1">
    <source>
        <dbReference type="ARBA" id="ARBA00009156"/>
    </source>
</evidence>
<proteinExistence type="inferred from homology"/>
<keyword evidence="4 8" id="KW-0418">Kinase</keyword>
<dbReference type="GO" id="GO:0016301">
    <property type="term" value="F:kinase activity"/>
    <property type="evidence" value="ECO:0007669"/>
    <property type="project" value="UniProtKB-KW"/>
</dbReference>
<dbReference type="InterPro" id="IPR000577">
    <property type="entry name" value="Carb_kinase_FGGY"/>
</dbReference>
<dbReference type="InterPro" id="IPR018484">
    <property type="entry name" value="FGGY_N"/>
</dbReference>
<feature type="region of interest" description="Disordered" evidence="5">
    <location>
        <begin position="1"/>
        <end position="21"/>
    </location>
</feature>
<dbReference type="Pfam" id="PF00370">
    <property type="entry name" value="FGGY_N"/>
    <property type="match status" value="1"/>
</dbReference>
<dbReference type="Gene3D" id="3.30.420.40">
    <property type="match status" value="2"/>
</dbReference>
<dbReference type="InterPro" id="IPR043129">
    <property type="entry name" value="ATPase_NBD"/>
</dbReference>
<dbReference type="PANTHER" id="PTHR43095:SF5">
    <property type="entry name" value="XYLULOSE KINASE"/>
    <property type="match status" value="1"/>
</dbReference>
<reference evidence="8 9" key="1">
    <citation type="submission" date="2021-01" db="EMBL/GenBank/DDBJ databases">
        <title>WGS of actinomycetes isolated from Thailand.</title>
        <authorList>
            <person name="Thawai C."/>
        </authorList>
    </citation>
    <scope>NUCLEOTIDE SEQUENCE [LARGE SCALE GENOMIC DNA]</scope>
    <source>
        <strain evidence="8 9">CH9-7</strain>
    </source>
</reference>
<evidence type="ECO:0000259" key="7">
    <source>
        <dbReference type="Pfam" id="PF02782"/>
    </source>
</evidence>
<dbReference type="InterPro" id="IPR050406">
    <property type="entry name" value="FGGY_Carb_Kinase"/>
</dbReference>
<evidence type="ECO:0000259" key="6">
    <source>
        <dbReference type="Pfam" id="PF00370"/>
    </source>
</evidence>